<evidence type="ECO:0000256" key="1">
    <source>
        <dbReference type="SAM" id="MobiDB-lite"/>
    </source>
</evidence>
<feature type="region of interest" description="Disordered" evidence="1">
    <location>
        <begin position="1"/>
        <end position="32"/>
    </location>
</feature>
<gene>
    <name evidence="2" type="primary">g11568</name>
    <name evidence="2" type="ORF">VP750_LOCUS10340</name>
</gene>
<proteinExistence type="predicted"/>
<reference evidence="2 3" key="1">
    <citation type="submission" date="2024-06" db="EMBL/GenBank/DDBJ databases">
        <authorList>
            <person name="Kraege A."/>
            <person name="Thomma B."/>
        </authorList>
    </citation>
    <scope>NUCLEOTIDE SEQUENCE [LARGE SCALE GENOMIC DNA]</scope>
</reference>
<name>A0ABP1G885_9CHLO</name>
<organism evidence="2 3">
    <name type="scientific">Coccomyxa viridis</name>
    <dbReference type="NCBI Taxonomy" id="1274662"/>
    <lineage>
        <taxon>Eukaryota</taxon>
        <taxon>Viridiplantae</taxon>
        <taxon>Chlorophyta</taxon>
        <taxon>core chlorophytes</taxon>
        <taxon>Trebouxiophyceae</taxon>
        <taxon>Trebouxiophyceae incertae sedis</taxon>
        <taxon>Coccomyxaceae</taxon>
        <taxon>Coccomyxa</taxon>
    </lineage>
</organism>
<keyword evidence="3" id="KW-1185">Reference proteome</keyword>
<dbReference type="EMBL" id="CAXHTA020000018">
    <property type="protein sequence ID" value="CAL5228434.1"/>
    <property type="molecule type" value="Genomic_DNA"/>
</dbReference>
<sequence length="202" mass="22047">MKEAAAWRKAPHAGDVEAPFSEAGSSNDSTGAGIDLEFEELTGMPMNIAAGLGKRHLTEEEFDQWRILGRASTHAYIIAQYLQEEGDTALMLDVHKQADQALVTLAKGNLSDNELLSSVVSVAQSIMTALESSSRKADNYYLRDIVRGDHENPANKSKYMREINEKFTQATPYVLATILCEIEDVKHACGAPGAARLDFGIC</sequence>
<dbReference type="Proteomes" id="UP001497392">
    <property type="component" value="Unassembled WGS sequence"/>
</dbReference>
<evidence type="ECO:0000313" key="3">
    <source>
        <dbReference type="Proteomes" id="UP001497392"/>
    </source>
</evidence>
<accession>A0ABP1G885</accession>
<evidence type="ECO:0000313" key="2">
    <source>
        <dbReference type="EMBL" id="CAL5228434.1"/>
    </source>
</evidence>
<comment type="caution">
    <text evidence="2">The sequence shown here is derived from an EMBL/GenBank/DDBJ whole genome shotgun (WGS) entry which is preliminary data.</text>
</comment>
<protein>
    <submittedName>
        <fullName evidence="2">G11568 protein</fullName>
    </submittedName>
</protein>